<evidence type="ECO:0000256" key="1">
    <source>
        <dbReference type="SAM" id="MobiDB-lite"/>
    </source>
</evidence>
<proteinExistence type="predicted"/>
<evidence type="ECO:0000313" key="2">
    <source>
        <dbReference type="EMBL" id="KAE8139341.1"/>
    </source>
</evidence>
<accession>A0A5N6SZZ6</accession>
<dbReference type="Proteomes" id="UP000325672">
    <property type="component" value="Unassembled WGS sequence"/>
</dbReference>
<dbReference type="RefSeq" id="XP_031915404.1">
    <property type="nucleotide sequence ID" value="XM_032059465.1"/>
</dbReference>
<feature type="region of interest" description="Disordered" evidence="1">
    <location>
        <begin position="85"/>
        <end position="104"/>
    </location>
</feature>
<evidence type="ECO:0000313" key="3">
    <source>
        <dbReference type="Proteomes" id="UP000325672"/>
    </source>
</evidence>
<gene>
    <name evidence="2" type="ORF">BDV38DRAFT_281107</name>
</gene>
<feature type="region of interest" description="Disordered" evidence="1">
    <location>
        <begin position="120"/>
        <end position="214"/>
    </location>
</feature>
<organism evidence="2 3">
    <name type="scientific">Aspergillus pseudotamarii</name>
    <dbReference type="NCBI Taxonomy" id="132259"/>
    <lineage>
        <taxon>Eukaryota</taxon>
        <taxon>Fungi</taxon>
        <taxon>Dikarya</taxon>
        <taxon>Ascomycota</taxon>
        <taxon>Pezizomycotina</taxon>
        <taxon>Eurotiomycetes</taxon>
        <taxon>Eurotiomycetidae</taxon>
        <taxon>Eurotiales</taxon>
        <taxon>Aspergillaceae</taxon>
        <taxon>Aspergillus</taxon>
        <taxon>Aspergillus subgen. Circumdati</taxon>
    </lineage>
</organism>
<reference evidence="2 3" key="1">
    <citation type="submission" date="2019-04" db="EMBL/GenBank/DDBJ databases">
        <title>Friends and foes A comparative genomics study of 23 Aspergillus species from section Flavi.</title>
        <authorList>
            <consortium name="DOE Joint Genome Institute"/>
            <person name="Kjaerbolling I."/>
            <person name="Vesth T."/>
            <person name="Frisvad J.C."/>
            <person name="Nybo J.L."/>
            <person name="Theobald S."/>
            <person name="Kildgaard S."/>
            <person name="Isbrandt T."/>
            <person name="Kuo A."/>
            <person name="Sato A."/>
            <person name="Lyhne E.K."/>
            <person name="Kogle M.E."/>
            <person name="Wiebenga A."/>
            <person name="Kun R.S."/>
            <person name="Lubbers R.J."/>
            <person name="Makela M.R."/>
            <person name="Barry K."/>
            <person name="Chovatia M."/>
            <person name="Clum A."/>
            <person name="Daum C."/>
            <person name="Haridas S."/>
            <person name="He G."/>
            <person name="LaButti K."/>
            <person name="Lipzen A."/>
            <person name="Mondo S."/>
            <person name="Riley R."/>
            <person name="Salamov A."/>
            <person name="Simmons B.A."/>
            <person name="Magnuson J.K."/>
            <person name="Henrissat B."/>
            <person name="Mortensen U.H."/>
            <person name="Larsen T.O."/>
            <person name="Devries R.P."/>
            <person name="Grigoriev I.V."/>
            <person name="Machida M."/>
            <person name="Baker S.E."/>
            <person name="Andersen M.R."/>
        </authorList>
    </citation>
    <scope>NUCLEOTIDE SEQUENCE [LARGE SCALE GENOMIC DNA]</scope>
    <source>
        <strain evidence="2 3">CBS 117625</strain>
    </source>
</reference>
<dbReference type="OrthoDB" id="10574070at2759"/>
<name>A0A5N6SZZ6_ASPPS</name>
<feature type="compositionally biased region" description="Polar residues" evidence="1">
    <location>
        <begin position="158"/>
        <end position="170"/>
    </location>
</feature>
<dbReference type="AlphaFoldDB" id="A0A5N6SZZ6"/>
<feature type="compositionally biased region" description="Basic and acidic residues" evidence="1">
    <location>
        <begin position="196"/>
        <end position="206"/>
    </location>
</feature>
<keyword evidence="3" id="KW-1185">Reference proteome</keyword>
<protein>
    <submittedName>
        <fullName evidence="2">Uncharacterized protein</fullName>
    </submittedName>
</protein>
<dbReference type="EMBL" id="ML743566">
    <property type="protein sequence ID" value="KAE8139341.1"/>
    <property type="molecule type" value="Genomic_DNA"/>
</dbReference>
<feature type="compositionally biased region" description="Polar residues" evidence="1">
    <location>
        <begin position="181"/>
        <end position="191"/>
    </location>
</feature>
<dbReference type="GeneID" id="43643675"/>
<sequence length="286" mass="31209">MLFGPVEFTKLPSRPQPISREELAVYGVKLNSQGLLDLIDSGEATATTTESDTDDQGVFGWQTASDMPELSQAIIEELTDDEGVDGDSFEELVAPSPQTSETSASAQLLTQLAASATQLTQTASTQEVTPSIAPEETINPPPRRKARIPKPNRETLITADNSGSQAQNQPVHAEASRARDSSTASIISRVQPTHAEASRAEQRETDTNIGFDVQSHGTVPRQAQSIFDRDRATGILVDLLKRFHVINAVDKVTVMWETGDIIANPIFKWFVERSTASYSLLDFEKK</sequence>